<dbReference type="PANTHER" id="PTHR43731:SF14">
    <property type="entry name" value="PRESENILIN-ASSOCIATED RHOMBOID-LIKE PROTEIN, MITOCHONDRIAL"/>
    <property type="match status" value="1"/>
</dbReference>
<evidence type="ECO:0000256" key="1">
    <source>
        <dbReference type="ARBA" id="ARBA00004141"/>
    </source>
</evidence>
<comment type="subcellular location">
    <subcellularLocation>
        <location evidence="1">Membrane</location>
        <topology evidence="1">Multi-pass membrane protein</topology>
    </subcellularLocation>
</comment>
<gene>
    <name evidence="10" type="ORF">SAMN05421771_1546</name>
</gene>
<feature type="transmembrane region" description="Helical" evidence="8">
    <location>
        <begin position="192"/>
        <end position="213"/>
    </location>
</feature>
<dbReference type="AlphaFoldDB" id="A0A1I6LZN8"/>
<keyword evidence="5 8" id="KW-1133">Transmembrane helix</keyword>
<keyword evidence="10" id="KW-0645">Protease</keyword>
<keyword evidence="11" id="KW-1185">Reference proteome</keyword>
<sequence>MSSLPQGDPDQEKPALPEDNGARDWDPRNYPATYLLLAINIGIFLWMKHSGVSATSPTPEDLLRFGAGSTPLEVLNQEWYRLVTAMFVHVGILHLAGNMWCLWNLGLLGEPLLGTFGLLATYVLTGAAGNLLSAGWDVFESLWYHRPLESFGVLAGASGAVFGISGLLIVLLSNRRLRAPWSELREMRRAVIIFAFLNLVIGAATMLPLSQMFPQINKFIPLDTVRIDNSAHLGGFGFGLLLGPGLVPQMTSGRVLYLARQRLVFGSAAFVLVLFGYWISNLR</sequence>
<evidence type="ECO:0000313" key="11">
    <source>
        <dbReference type="Proteomes" id="UP000199024"/>
    </source>
</evidence>
<dbReference type="InterPro" id="IPR035952">
    <property type="entry name" value="Rhomboid-like_sf"/>
</dbReference>
<organism evidence="10 11">
    <name type="scientific">Granulicella pectinivorans</name>
    <dbReference type="NCBI Taxonomy" id="474950"/>
    <lineage>
        <taxon>Bacteria</taxon>
        <taxon>Pseudomonadati</taxon>
        <taxon>Acidobacteriota</taxon>
        <taxon>Terriglobia</taxon>
        <taxon>Terriglobales</taxon>
        <taxon>Acidobacteriaceae</taxon>
        <taxon>Granulicella</taxon>
    </lineage>
</organism>
<dbReference type="GO" id="GO:0004252">
    <property type="term" value="F:serine-type endopeptidase activity"/>
    <property type="evidence" value="ECO:0007669"/>
    <property type="project" value="InterPro"/>
</dbReference>
<evidence type="ECO:0000313" key="10">
    <source>
        <dbReference type="EMBL" id="SFS08848.1"/>
    </source>
</evidence>
<dbReference type="Gene3D" id="1.20.1540.10">
    <property type="entry name" value="Rhomboid-like"/>
    <property type="match status" value="1"/>
</dbReference>
<keyword evidence="6 8" id="KW-0472">Membrane</keyword>
<accession>A0A1I6LZN8</accession>
<dbReference type="RefSeq" id="WP_245781742.1">
    <property type="nucleotide sequence ID" value="NZ_FOZL01000001.1"/>
</dbReference>
<feature type="domain" description="Peptidase S54 rhomboid" evidence="9">
    <location>
        <begin position="77"/>
        <end position="247"/>
    </location>
</feature>
<evidence type="ECO:0000256" key="2">
    <source>
        <dbReference type="ARBA" id="ARBA00009045"/>
    </source>
</evidence>
<feature type="transmembrane region" description="Helical" evidence="8">
    <location>
        <begin position="79"/>
        <end position="100"/>
    </location>
</feature>
<dbReference type="EMBL" id="FOZL01000001">
    <property type="protein sequence ID" value="SFS08848.1"/>
    <property type="molecule type" value="Genomic_DNA"/>
</dbReference>
<feature type="transmembrane region" description="Helical" evidence="8">
    <location>
        <begin position="112"/>
        <end position="131"/>
    </location>
</feature>
<evidence type="ECO:0000256" key="6">
    <source>
        <dbReference type="ARBA" id="ARBA00023136"/>
    </source>
</evidence>
<feature type="transmembrane region" description="Helical" evidence="8">
    <location>
        <begin position="30"/>
        <end position="47"/>
    </location>
</feature>
<dbReference type="InterPro" id="IPR022764">
    <property type="entry name" value="Peptidase_S54_rhomboid_dom"/>
</dbReference>
<dbReference type="GO" id="GO:0016020">
    <property type="term" value="C:membrane"/>
    <property type="evidence" value="ECO:0007669"/>
    <property type="project" value="UniProtKB-SubCell"/>
</dbReference>
<keyword evidence="3 8" id="KW-0812">Transmembrane</keyword>
<feature type="compositionally biased region" description="Basic and acidic residues" evidence="7">
    <location>
        <begin position="10"/>
        <end position="24"/>
    </location>
</feature>
<evidence type="ECO:0000256" key="3">
    <source>
        <dbReference type="ARBA" id="ARBA00022692"/>
    </source>
</evidence>
<dbReference type="GO" id="GO:0006508">
    <property type="term" value="P:proteolysis"/>
    <property type="evidence" value="ECO:0007669"/>
    <property type="project" value="UniProtKB-KW"/>
</dbReference>
<evidence type="ECO:0000256" key="8">
    <source>
        <dbReference type="SAM" id="Phobius"/>
    </source>
</evidence>
<evidence type="ECO:0000256" key="4">
    <source>
        <dbReference type="ARBA" id="ARBA00022801"/>
    </source>
</evidence>
<keyword evidence="4" id="KW-0378">Hydrolase</keyword>
<dbReference type="STRING" id="474950.SAMN05421771_1546"/>
<protein>
    <submittedName>
        <fullName evidence="10">Rhomboid protease GluP</fullName>
    </submittedName>
</protein>
<comment type="similarity">
    <text evidence="2">Belongs to the peptidase S54 family.</text>
</comment>
<dbReference type="InterPro" id="IPR050925">
    <property type="entry name" value="Rhomboid_protease_S54"/>
</dbReference>
<dbReference type="SUPFAM" id="SSF144091">
    <property type="entry name" value="Rhomboid-like"/>
    <property type="match status" value="1"/>
</dbReference>
<feature type="transmembrane region" description="Helical" evidence="8">
    <location>
        <begin position="151"/>
        <end position="172"/>
    </location>
</feature>
<feature type="transmembrane region" description="Helical" evidence="8">
    <location>
        <begin position="233"/>
        <end position="251"/>
    </location>
</feature>
<dbReference type="Proteomes" id="UP000199024">
    <property type="component" value="Unassembled WGS sequence"/>
</dbReference>
<dbReference type="PANTHER" id="PTHR43731">
    <property type="entry name" value="RHOMBOID PROTEASE"/>
    <property type="match status" value="1"/>
</dbReference>
<name>A0A1I6LZN8_9BACT</name>
<dbReference type="Pfam" id="PF01694">
    <property type="entry name" value="Rhomboid"/>
    <property type="match status" value="1"/>
</dbReference>
<evidence type="ECO:0000259" key="9">
    <source>
        <dbReference type="Pfam" id="PF01694"/>
    </source>
</evidence>
<feature type="transmembrane region" description="Helical" evidence="8">
    <location>
        <begin position="263"/>
        <end position="280"/>
    </location>
</feature>
<proteinExistence type="inferred from homology"/>
<reference evidence="10 11" key="1">
    <citation type="submission" date="2016-10" db="EMBL/GenBank/DDBJ databases">
        <authorList>
            <person name="de Groot N.N."/>
        </authorList>
    </citation>
    <scope>NUCLEOTIDE SEQUENCE [LARGE SCALE GENOMIC DNA]</scope>
    <source>
        <strain evidence="10 11">DSM 21001</strain>
    </source>
</reference>
<evidence type="ECO:0000256" key="5">
    <source>
        <dbReference type="ARBA" id="ARBA00022989"/>
    </source>
</evidence>
<feature type="region of interest" description="Disordered" evidence="7">
    <location>
        <begin position="1"/>
        <end position="24"/>
    </location>
</feature>
<evidence type="ECO:0000256" key="7">
    <source>
        <dbReference type="SAM" id="MobiDB-lite"/>
    </source>
</evidence>